<dbReference type="AlphaFoldDB" id="S7W965"/>
<reference evidence="3" key="1">
    <citation type="journal article" date="2013" name="PLoS Genet.">
        <title>The genome of Spraguea lophii and the basis of host-microsporidian interactions.</title>
        <authorList>
            <person name="Campbell S.E."/>
            <person name="Williams T.A."/>
            <person name="Yousuf A."/>
            <person name="Soanes D.M."/>
            <person name="Paszkiewicz K.H."/>
            <person name="Williams B.A.P."/>
        </authorList>
    </citation>
    <scope>NUCLEOTIDE SEQUENCE [LARGE SCALE GENOMIC DNA]</scope>
    <source>
        <strain evidence="3">42_110</strain>
    </source>
</reference>
<gene>
    <name evidence="2" type="ORF">SLOPH_492</name>
</gene>
<comment type="caution">
    <text evidence="2">The sequence shown here is derived from an EMBL/GenBank/DDBJ whole genome shotgun (WGS) entry which is preliminary data.</text>
</comment>
<evidence type="ECO:0000256" key="1">
    <source>
        <dbReference type="SAM" id="MobiDB-lite"/>
    </source>
</evidence>
<name>S7W965_SPRLO</name>
<dbReference type="InParanoid" id="S7W965"/>
<feature type="compositionally biased region" description="Acidic residues" evidence="1">
    <location>
        <begin position="317"/>
        <end position="335"/>
    </location>
</feature>
<evidence type="ECO:0000313" key="3">
    <source>
        <dbReference type="Proteomes" id="UP000014978"/>
    </source>
</evidence>
<dbReference type="Proteomes" id="UP000014978">
    <property type="component" value="Unassembled WGS sequence"/>
</dbReference>
<dbReference type="EMBL" id="ATCN01000921">
    <property type="protein sequence ID" value="EPR78242.1"/>
    <property type="molecule type" value="Genomic_DNA"/>
</dbReference>
<dbReference type="HOGENOM" id="CLU_729930_0_0_1"/>
<keyword evidence="3" id="KW-1185">Reference proteome</keyword>
<dbReference type="VEuPathDB" id="MicrosporidiaDB:SLOPH_492"/>
<protein>
    <submittedName>
        <fullName evidence="2">Uncharacterized protein</fullName>
    </submittedName>
</protein>
<accession>S7W965</accession>
<feature type="region of interest" description="Disordered" evidence="1">
    <location>
        <begin position="297"/>
        <end position="335"/>
    </location>
</feature>
<sequence length="379" mass="43056">MLFFSIASAAFLQVRSNSSPSDMHTAMNMFGLDGLYKNNGILKDVLGLSNKKKLENVNLKSTTPRMSLMLNSLFVKPRVKITKKKVAFEVGDNIFMANGVLLGNVETKPQFDDAYFKDVYSLLQAKKLDKRFLGYILSGYYTAFVDNVEISNDEFSENMLGLTAERLNMKKIISLSEDVLGKMLKKILEIPYSNNNFNSYLNKCLTYSKFATVDENMDFEKEYKNNNQTTYLFLMKRTLELLKKMSSGQSALYEKQLKPYVGKRILRVKYTSKQAKENNNTRPKATGGLRTTIVQAEIESSSQPQEATTCTTKTDDNNEEEDDTTGEENNEQDTVEIENIQYIVLGDASLKNKRPIVSETPVVVKCCPNNSFEPNEFYD</sequence>
<organism evidence="2 3">
    <name type="scientific">Spraguea lophii (strain 42_110)</name>
    <name type="common">Microsporidian parasite</name>
    <dbReference type="NCBI Taxonomy" id="1358809"/>
    <lineage>
        <taxon>Eukaryota</taxon>
        <taxon>Fungi</taxon>
        <taxon>Fungi incertae sedis</taxon>
        <taxon>Microsporidia</taxon>
        <taxon>Spragueidae</taxon>
        <taxon>Spraguea</taxon>
    </lineage>
</organism>
<evidence type="ECO:0000313" key="2">
    <source>
        <dbReference type="EMBL" id="EPR78242.1"/>
    </source>
</evidence>
<proteinExistence type="predicted"/>